<feature type="active site" evidence="13">
    <location>
        <position position="72"/>
    </location>
</feature>
<keyword evidence="6 13" id="KW-0227">DNA damage</keyword>
<evidence type="ECO:0000256" key="5">
    <source>
        <dbReference type="ARBA" id="ARBA00022759"/>
    </source>
</evidence>
<keyword evidence="4 13" id="KW-0479">Metal-binding</keyword>
<reference evidence="15 16" key="1">
    <citation type="journal article" date="2016" name="Nat. Commun.">
        <title>Thousands of microbial genomes shed light on interconnected biogeochemical processes in an aquifer system.</title>
        <authorList>
            <person name="Anantharaman K."/>
            <person name="Brown C.T."/>
            <person name="Hug L.A."/>
            <person name="Sharon I."/>
            <person name="Castelle C.J."/>
            <person name="Probst A.J."/>
            <person name="Thomas B.C."/>
            <person name="Singh A."/>
            <person name="Wilkins M.J."/>
            <person name="Karaoz U."/>
            <person name="Brodie E.L."/>
            <person name="Williams K.H."/>
            <person name="Hubbard S.S."/>
            <person name="Banfield J.F."/>
        </authorList>
    </citation>
    <scope>NUCLEOTIDE SEQUENCE [LARGE SCALE GENOMIC DNA]</scope>
</reference>
<evidence type="ECO:0000313" key="15">
    <source>
        <dbReference type="EMBL" id="OGY88763.1"/>
    </source>
</evidence>
<comment type="catalytic activity">
    <reaction evidence="12 13">
        <text>Endonucleolytic cleavage at a junction such as a reciprocal single-stranded crossover between two homologous DNA duplexes (Holliday junction).</text>
        <dbReference type="EC" id="3.1.21.10"/>
    </reaction>
</comment>
<evidence type="ECO:0000256" key="1">
    <source>
        <dbReference type="ARBA" id="ARBA00009518"/>
    </source>
</evidence>
<evidence type="ECO:0000256" key="7">
    <source>
        <dbReference type="ARBA" id="ARBA00022801"/>
    </source>
</evidence>
<dbReference type="EMBL" id="MHKL01000040">
    <property type="protein sequence ID" value="OGY88763.1"/>
    <property type="molecule type" value="Genomic_DNA"/>
</dbReference>
<dbReference type="GO" id="GO:0008821">
    <property type="term" value="F:crossover junction DNA endonuclease activity"/>
    <property type="evidence" value="ECO:0007669"/>
    <property type="project" value="UniProtKB-UniRule"/>
</dbReference>
<evidence type="ECO:0000256" key="13">
    <source>
        <dbReference type="HAMAP-Rule" id="MF_00034"/>
    </source>
</evidence>
<dbReference type="InterPro" id="IPR036397">
    <property type="entry name" value="RNaseH_sf"/>
</dbReference>
<dbReference type="GO" id="GO:0048476">
    <property type="term" value="C:Holliday junction resolvase complex"/>
    <property type="evidence" value="ECO:0007669"/>
    <property type="project" value="UniProtKB-UniRule"/>
</dbReference>
<name>A0A1G2BHS0_9BACT</name>
<gene>
    <name evidence="13" type="primary">ruvC</name>
    <name evidence="15" type="ORF">A2927_03025</name>
</gene>
<evidence type="ECO:0000256" key="12">
    <source>
        <dbReference type="ARBA" id="ARBA00029354"/>
    </source>
</evidence>
<evidence type="ECO:0000313" key="16">
    <source>
        <dbReference type="Proteomes" id="UP000178849"/>
    </source>
</evidence>
<feature type="active site" evidence="13">
    <location>
        <position position="12"/>
    </location>
</feature>
<dbReference type="SUPFAM" id="SSF53098">
    <property type="entry name" value="Ribonuclease H-like"/>
    <property type="match status" value="1"/>
</dbReference>
<dbReference type="GO" id="GO:0006310">
    <property type="term" value="P:DNA recombination"/>
    <property type="evidence" value="ECO:0007669"/>
    <property type="project" value="UniProtKB-UniRule"/>
</dbReference>
<dbReference type="HAMAP" id="MF_00034">
    <property type="entry name" value="RuvC"/>
    <property type="match status" value="1"/>
</dbReference>
<dbReference type="Pfam" id="PF02075">
    <property type="entry name" value="RuvC"/>
    <property type="match status" value="1"/>
</dbReference>
<dbReference type="Gene3D" id="3.30.420.10">
    <property type="entry name" value="Ribonuclease H-like superfamily/Ribonuclease H"/>
    <property type="match status" value="1"/>
</dbReference>
<dbReference type="GO" id="GO:0006281">
    <property type="term" value="P:DNA repair"/>
    <property type="evidence" value="ECO:0007669"/>
    <property type="project" value="UniProtKB-UniRule"/>
</dbReference>
<dbReference type="FunFam" id="3.30.420.10:FF:000002">
    <property type="entry name" value="Crossover junction endodeoxyribonuclease RuvC"/>
    <property type="match status" value="1"/>
</dbReference>
<keyword evidence="9 13" id="KW-0238">DNA-binding</keyword>
<comment type="cofactor">
    <cofactor evidence="13">
        <name>Mg(2+)</name>
        <dbReference type="ChEBI" id="CHEBI:18420"/>
    </cofactor>
    <text evidence="13">Binds 2 Mg(2+) ion per subunit.</text>
</comment>
<evidence type="ECO:0000256" key="9">
    <source>
        <dbReference type="ARBA" id="ARBA00023125"/>
    </source>
</evidence>
<keyword evidence="10 13" id="KW-0233">DNA recombination</keyword>
<comment type="subcellular location">
    <subcellularLocation>
        <location evidence="13">Cytoplasm</location>
    </subcellularLocation>
</comment>
<dbReference type="GO" id="GO:0005737">
    <property type="term" value="C:cytoplasm"/>
    <property type="evidence" value="ECO:0007669"/>
    <property type="project" value="UniProtKB-SubCell"/>
</dbReference>
<dbReference type="PANTHER" id="PTHR30194">
    <property type="entry name" value="CROSSOVER JUNCTION ENDODEOXYRIBONUCLEASE RUVC"/>
    <property type="match status" value="1"/>
</dbReference>
<dbReference type="GO" id="GO:0000287">
    <property type="term" value="F:magnesium ion binding"/>
    <property type="evidence" value="ECO:0007669"/>
    <property type="project" value="UniProtKB-UniRule"/>
</dbReference>
<evidence type="ECO:0000256" key="14">
    <source>
        <dbReference type="NCBIfam" id="TIGR00228"/>
    </source>
</evidence>
<dbReference type="AlphaFoldDB" id="A0A1G2BHS0"/>
<dbReference type="CDD" id="cd16962">
    <property type="entry name" value="RuvC"/>
    <property type="match status" value="1"/>
</dbReference>
<keyword evidence="11 13" id="KW-0234">DNA repair</keyword>
<keyword evidence="5 13" id="KW-0255">Endonuclease</keyword>
<comment type="similarity">
    <text evidence="1 13">Belongs to the RuvC family.</text>
</comment>
<dbReference type="NCBIfam" id="TIGR00228">
    <property type="entry name" value="ruvC"/>
    <property type="match status" value="1"/>
</dbReference>
<evidence type="ECO:0000256" key="8">
    <source>
        <dbReference type="ARBA" id="ARBA00022842"/>
    </source>
</evidence>
<dbReference type="InterPro" id="IPR002176">
    <property type="entry name" value="X-over_junc_endoDNase_RuvC"/>
</dbReference>
<dbReference type="STRING" id="1798550.A2927_03025"/>
<feature type="active site" evidence="13">
    <location>
        <position position="145"/>
    </location>
</feature>
<protein>
    <recommendedName>
        <fullName evidence="13 14">Crossover junction endodeoxyribonuclease RuvC</fullName>
        <ecNumber evidence="13 14">3.1.21.10</ecNumber>
    </recommendedName>
    <alternativeName>
        <fullName evidence="13">Holliday junction nuclease RuvC</fullName>
    </alternativeName>
    <alternativeName>
        <fullName evidence="13">Holliday junction resolvase RuvC</fullName>
    </alternativeName>
</protein>
<dbReference type="Proteomes" id="UP000178849">
    <property type="component" value="Unassembled WGS sequence"/>
</dbReference>
<dbReference type="PANTHER" id="PTHR30194:SF3">
    <property type="entry name" value="CROSSOVER JUNCTION ENDODEOXYRIBONUCLEASE RUVC"/>
    <property type="match status" value="1"/>
</dbReference>
<evidence type="ECO:0000256" key="3">
    <source>
        <dbReference type="ARBA" id="ARBA00022722"/>
    </source>
</evidence>
<keyword evidence="3 13" id="KW-0540">Nuclease</keyword>
<feature type="binding site" evidence="13">
    <location>
        <position position="12"/>
    </location>
    <ligand>
        <name>Mg(2+)</name>
        <dbReference type="ChEBI" id="CHEBI:18420"/>
        <label>1</label>
    </ligand>
</feature>
<proteinExistence type="inferred from homology"/>
<evidence type="ECO:0000256" key="4">
    <source>
        <dbReference type="ARBA" id="ARBA00022723"/>
    </source>
</evidence>
<evidence type="ECO:0000256" key="10">
    <source>
        <dbReference type="ARBA" id="ARBA00023172"/>
    </source>
</evidence>
<organism evidence="15 16">
    <name type="scientific">Candidatus Komeilibacteria bacterium RIFCSPLOWO2_01_FULL_45_10</name>
    <dbReference type="NCBI Taxonomy" id="1798550"/>
    <lineage>
        <taxon>Bacteria</taxon>
        <taxon>Candidatus Komeiliibacteriota</taxon>
    </lineage>
</organism>
<evidence type="ECO:0000256" key="6">
    <source>
        <dbReference type="ARBA" id="ARBA00022763"/>
    </source>
</evidence>
<sequence>MTITKKIILGLDPGIADTGWGVIEKNGQKLKMFSCGSIKTSAKTDFINRLKILHQELSQIIKKHQPDAIAVEQLFFCKNVKTALMVGQARGVCLMTIAQNNLTFFEYTPLQVKLALTSYGRADKNQVGQMVKVLLGLKSVPKPDDAADALAVAITCANSER</sequence>
<feature type="binding site" evidence="13">
    <location>
        <position position="72"/>
    </location>
    <ligand>
        <name>Mg(2+)</name>
        <dbReference type="ChEBI" id="CHEBI:18420"/>
        <label>2</label>
    </ligand>
</feature>
<accession>A0A1G2BHS0</accession>
<keyword evidence="8 13" id="KW-0460">Magnesium</keyword>
<dbReference type="GO" id="GO:0003677">
    <property type="term" value="F:DNA binding"/>
    <property type="evidence" value="ECO:0007669"/>
    <property type="project" value="UniProtKB-KW"/>
</dbReference>
<evidence type="ECO:0000256" key="2">
    <source>
        <dbReference type="ARBA" id="ARBA00022490"/>
    </source>
</evidence>
<comment type="caution">
    <text evidence="15">The sequence shown here is derived from an EMBL/GenBank/DDBJ whole genome shotgun (WGS) entry which is preliminary data.</text>
</comment>
<feature type="binding site" evidence="13">
    <location>
        <position position="145"/>
    </location>
    <ligand>
        <name>Mg(2+)</name>
        <dbReference type="ChEBI" id="CHEBI:18420"/>
        <label>1</label>
    </ligand>
</feature>
<comment type="subunit">
    <text evidence="13">Homodimer which binds Holliday junction (HJ) DNA. The HJ becomes 2-fold symmetrical on binding to RuvC with unstacked arms; it has a different conformation from HJ DNA in complex with RuvA. In the full resolvosome a probable DNA-RuvA(4)-RuvB(12)-RuvC(2) complex forms which resolves the HJ.</text>
</comment>
<dbReference type="PRINTS" id="PR00696">
    <property type="entry name" value="RSOLVASERUVC"/>
</dbReference>
<evidence type="ECO:0000256" key="11">
    <source>
        <dbReference type="ARBA" id="ARBA00023204"/>
    </source>
</evidence>
<keyword evidence="2 13" id="KW-0963">Cytoplasm</keyword>
<comment type="function">
    <text evidence="13">The RuvA-RuvB-RuvC complex processes Holliday junction (HJ) DNA during genetic recombination and DNA repair. Endonuclease that resolves HJ intermediates. Cleaves cruciform DNA by making single-stranded nicks across the HJ at symmetrical positions within the homologous arms, yielding a 5'-phosphate and a 3'-hydroxyl group; requires a central core of homology in the junction. The consensus cleavage sequence is 5'-(A/T)TT(C/G)-3'. Cleavage occurs on the 3'-side of the TT dinucleotide at the point of strand exchange. HJ branch migration catalyzed by RuvA-RuvB allows RuvC to scan DNA until it finds its consensus sequence, where it cleaves and resolves the cruciform DNA.</text>
</comment>
<dbReference type="EC" id="3.1.21.10" evidence="13 14"/>
<dbReference type="InterPro" id="IPR012337">
    <property type="entry name" value="RNaseH-like_sf"/>
</dbReference>
<keyword evidence="7 13" id="KW-0378">Hydrolase</keyword>
<dbReference type="NCBIfam" id="NF000711">
    <property type="entry name" value="PRK00039.2-1"/>
    <property type="match status" value="1"/>
</dbReference>